<dbReference type="InterPro" id="IPR009210">
    <property type="entry name" value="ASCC1"/>
</dbReference>
<dbReference type="EMBL" id="KI669510">
    <property type="protein sequence ID" value="OCF32263.1"/>
    <property type="molecule type" value="Genomic_DNA"/>
</dbReference>
<dbReference type="Proteomes" id="UP000092666">
    <property type="component" value="Unassembled WGS sequence"/>
</dbReference>
<evidence type="ECO:0000259" key="2">
    <source>
        <dbReference type="Pfam" id="PF10469"/>
    </source>
</evidence>
<organism evidence="3 4">
    <name type="scientific">Kwoniella heveanensis BCC8398</name>
    <dbReference type="NCBI Taxonomy" id="1296120"/>
    <lineage>
        <taxon>Eukaryota</taxon>
        <taxon>Fungi</taxon>
        <taxon>Dikarya</taxon>
        <taxon>Basidiomycota</taxon>
        <taxon>Agaricomycotina</taxon>
        <taxon>Tremellomycetes</taxon>
        <taxon>Tremellales</taxon>
        <taxon>Cryptococcaceae</taxon>
        <taxon>Kwoniella</taxon>
    </lineage>
</organism>
<gene>
    <name evidence="3" type="ORF">I316_06178</name>
</gene>
<evidence type="ECO:0000313" key="4">
    <source>
        <dbReference type="Proteomes" id="UP000092666"/>
    </source>
</evidence>
<protein>
    <recommendedName>
        <fullName evidence="2">A-kinase anchor protein 7-like phosphoesterase domain-containing protein</fullName>
    </recommendedName>
</protein>
<sequence length="151" mass="16938">MLEASTEKVSEEDDERSQRDPDHSMPVNPLRLLPLCQRLNQTFIQAGFVIDENRPLKLHATVINTRYATKGRDERPISIDSRPYLNAFQDEIWAEGLVLDRVAICKMRANDVLEGGRIIDAYYEEVASVPLMGDGSPSTSSNTDAETVDSQ</sequence>
<dbReference type="GO" id="GO:0005634">
    <property type="term" value="C:nucleus"/>
    <property type="evidence" value="ECO:0007669"/>
    <property type="project" value="TreeGrafter"/>
</dbReference>
<dbReference type="PANTHER" id="PTHR13360:SF1">
    <property type="entry name" value="ACTIVATING SIGNAL COINTEGRATOR 1 COMPLEX SUBUNIT 1"/>
    <property type="match status" value="1"/>
</dbReference>
<dbReference type="Gene3D" id="3.90.1140.10">
    <property type="entry name" value="Cyclic phosphodiesterase"/>
    <property type="match status" value="1"/>
</dbReference>
<feature type="domain" description="A-kinase anchor protein 7-like phosphoesterase" evidence="2">
    <location>
        <begin position="31"/>
        <end position="130"/>
    </location>
</feature>
<dbReference type="InterPro" id="IPR019510">
    <property type="entry name" value="AKAP7-like_phosphoesterase"/>
</dbReference>
<dbReference type="AlphaFoldDB" id="A0A1B9GMQ8"/>
<reference evidence="4" key="2">
    <citation type="submission" date="2013-12" db="EMBL/GenBank/DDBJ databases">
        <title>Evolution of pathogenesis and genome organization in the Tremellales.</title>
        <authorList>
            <person name="Cuomo C."/>
            <person name="Litvintseva A."/>
            <person name="Heitman J."/>
            <person name="Chen Y."/>
            <person name="Sun S."/>
            <person name="Springer D."/>
            <person name="Dromer F."/>
            <person name="Young S."/>
            <person name="Zeng Q."/>
            <person name="Chapman S."/>
            <person name="Gujja S."/>
            <person name="Saif S."/>
            <person name="Birren B."/>
        </authorList>
    </citation>
    <scope>NUCLEOTIDE SEQUENCE [LARGE SCALE GENOMIC DNA]</scope>
    <source>
        <strain evidence="4">BCC8398</strain>
    </source>
</reference>
<feature type="region of interest" description="Disordered" evidence="1">
    <location>
        <begin position="1"/>
        <end position="26"/>
    </location>
</feature>
<name>A0A1B9GMQ8_9TREE</name>
<keyword evidence="4" id="KW-1185">Reference proteome</keyword>
<dbReference type="STRING" id="1296120.A0A1B9GMQ8"/>
<evidence type="ECO:0000313" key="3">
    <source>
        <dbReference type="EMBL" id="OCF32263.1"/>
    </source>
</evidence>
<dbReference type="Pfam" id="PF10469">
    <property type="entry name" value="AKAP7_NLS"/>
    <property type="match status" value="1"/>
</dbReference>
<evidence type="ECO:0000256" key="1">
    <source>
        <dbReference type="SAM" id="MobiDB-lite"/>
    </source>
</evidence>
<reference evidence="3 4" key="1">
    <citation type="submission" date="2013-07" db="EMBL/GenBank/DDBJ databases">
        <title>The Genome Sequence of Cryptococcus heveanensis BCC8398.</title>
        <authorList>
            <consortium name="The Broad Institute Genome Sequencing Platform"/>
            <person name="Cuomo C."/>
            <person name="Litvintseva A."/>
            <person name="Chen Y."/>
            <person name="Heitman J."/>
            <person name="Sun S."/>
            <person name="Springer D."/>
            <person name="Dromer F."/>
            <person name="Young S.K."/>
            <person name="Zeng Q."/>
            <person name="Gargeya S."/>
            <person name="Fitzgerald M."/>
            <person name="Abouelleil A."/>
            <person name="Alvarado L."/>
            <person name="Berlin A.M."/>
            <person name="Chapman S.B."/>
            <person name="Dewar J."/>
            <person name="Goldberg J."/>
            <person name="Griggs A."/>
            <person name="Gujja S."/>
            <person name="Hansen M."/>
            <person name="Howarth C."/>
            <person name="Imamovic A."/>
            <person name="Larimer J."/>
            <person name="McCowan C."/>
            <person name="Murphy C."/>
            <person name="Pearson M."/>
            <person name="Priest M."/>
            <person name="Roberts A."/>
            <person name="Saif S."/>
            <person name="Shea T."/>
            <person name="Sykes S."/>
            <person name="Wortman J."/>
            <person name="Nusbaum C."/>
            <person name="Birren B."/>
        </authorList>
    </citation>
    <scope>NUCLEOTIDE SEQUENCE [LARGE SCALE GENOMIC DNA]</scope>
    <source>
        <strain evidence="3 4">BCC8398</strain>
    </source>
</reference>
<dbReference type="GO" id="GO:0006355">
    <property type="term" value="P:regulation of DNA-templated transcription"/>
    <property type="evidence" value="ECO:0007669"/>
    <property type="project" value="TreeGrafter"/>
</dbReference>
<accession>A0A1B9GMQ8</accession>
<dbReference type="OrthoDB" id="277832at2759"/>
<dbReference type="PANTHER" id="PTHR13360">
    <property type="entry name" value="ACTIVATING SIGNAL COINTEGRATOR 1 COMPLEX SUBUNIT 1"/>
    <property type="match status" value="1"/>
</dbReference>
<dbReference type="GO" id="GO:0006307">
    <property type="term" value="P:DNA alkylation repair"/>
    <property type="evidence" value="ECO:0007669"/>
    <property type="project" value="InterPro"/>
</dbReference>
<proteinExistence type="predicted"/>